<organism evidence="1 2">
    <name type="scientific">Candidatus Nealsonbacteria bacterium CG18_big_fil_WC_8_21_14_2_50_37_10</name>
    <dbReference type="NCBI Taxonomy" id="1974717"/>
    <lineage>
        <taxon>Bacteria</taxon>
        <taxon>Candidatus Nealsoniibacteriota</taxon>
    </lineage>
</organism>
<dbReference type="AlphaFoldDB" id="A0A2H0FL71"/>
<reference evidence="1 2" key="1">
    <citation type="submission" date="2017-09" db="EMBL/GenBank/DDBJ databases">
        <title>Depth-based differentiation of microbial function through sediment-hosted aquifers and enrichment of novel symbionts in the deep terrestrial subsurface.</title>
        <authorList>
            <person name="Probst A.J."/>
            <person name="Ladd B."/>
            <person name="Jarett J.K."/>
            <person name="Geller-Mcgrath D.E."/>
            <person name="Sieber C.M."/>
            <person name="Emerson J.B."/>
            <person name="Anantharaman K."/>
            <person name="Thomas B.C."/>
            <person name="Malmstrom R."/>
            <person name="Stieglmeier M."/>
            <person name="Klingl A."/>
            <person name="Woyke T."/>
            <person name="Ryan C.M."/>
            <person name="Banfield J.F."/>
        </authorList>
    </citation>
    <scope>NUCLEOTIDE SEQUENCE [LARGE SCALE GENOMIC DNA]</scope>
    <source>
        <strain evidence="1">CG18_big_fil_WC_8_21_14_2_50_37_10</strain>
    </source>
</reference>
<accession>A0A2H0FL71</accession>
<proteinExistence type="predicted"/>
<evidence type="ECO:0000313" key="1">
    <source>
        <dbReference type="EMBL" id="PIQ07446.1"/>
    </source>
</evidence>
<evidence type="ECO:0000313" key="2">
    <source>
        <dbReference type="Proteomes" id="UP000230778"/>
    </source>
</evidence>
<dbReference type="EMBL" id="PCUC01000014">
    <property type="protein sequence ID" value="PIQ07446.1"/>
    <property type="molecule type" value="Genomic_DNA"/>
</dbReference>
<comment type="caution">
    <text evidence="1">The sequence shown here is derived from an EMBL/GenBank/DDBJ whole genome shotgun (WGS) entry which is preliminary data.</text>
</comment>
<sequence>MLADIQFRGNDGRWGIISRSSFPLLISWIKGEVKGFKVDALAADTILVAEAAILNQEGFSLIPEEIILGIGPHRRTMKIFRIEKS</sequence>
<protein>
    <submittedName>
        <fullName evidence="1">Uncharacterized protein</fullName>
    </submittedName>
</protein>
<dbReference type="Proteomes" id="UP000230778">
    <property type="component" value="Unassembled WGS sequence"/>
</dbReference>
<gene>
    <name evidence="1" type="ORF">COW72_00265</name>
</gene>
<name>A0A2H0FL71_9BACT</name>